<dbReference type="AlphaFoldDB" id="A0A521D4E0"/>
<evidence type="ECO:0000313" key="1">
    <source>
        <dbReference type="EMBL" id="SMO65951.1"/>
    </source>
</evidence>
<reference evidence="1 2" key="1">
    <citation type="submission" date="2017-05" db="EMBL/GenBank/DDBJ databases">
        <authorList>
            <person name="Varghese N."/>
            <person name="Submissions S."/>
        </authorList>
    </citation>
    <scope>NUCLEOTIDE SEQUENCE [LARGE SCALE GENOMIC DNA]</scope>
    <source>
        <strain evidence="1 2">DSM 21342</strain>
    </source>
</reference>
<keyword evidence="2" id="KW-1185">Reference proteome</keyword>
<proteinExistence type="predicted"/>
<accession>A0A521D4E0</accession>
<dbReference type="EMBL" id="FXSZ01000005">
    <property type="protein sequence ID" value="SMO65951.1"/>
    <property type="molecule type" value="Genomic_DNA"/>
</dbReference>
<sequence>MNREVNTVFVMDSETTKSFLNVFYFFTMVYDMNHCLN</sequence>
<gene>
    <name evidence="1" type="ORF">SAMN06265350_105204</name>
</gene>
<dbReference type="Proteomes" id="UP000315971">
    <property type="component" value="Unassembled WGS sequence"/>
</dbReference>
<organism evidence="1 2">
    <name type="scientific">Solitalea koreensis</name>
    <dbReference type="NCBI Taxonomy" id="543615"/>
    <lineage>
        <taxon>Bacteria</taxon>
        <taxon>Pseudomonadati</taxon>
        <taxon>Bacteroidota</taxon>
        <taxon>Sphingobacteriia</taxon>
        <taxon>Sphingobacteriales</taxon>
        <taxon>Sphingobacteriaceae</taxon>
        <taxon>Solitalea</taxon>
    </lineage>
</organism>
<protein>
    <submittedName>
        <fullName evidence="1">Uncharacterized protein</fullName>
    </submittedName>
</protein>
<evidence type="ECO:0000313" key="2">
    <source>
        <dbReference type="Proteomes" id="UP000315971"/>
    </source>
</evidence>
<name>A0A521D4E0_9SPHI</name>